<name>U1WLL5_ANEAE</name>
<organism evidence="2 3">
    <name type="scientific">Aneurinibacillus aneurinilyticus ATCC 12856</name>
    <dbReference type="NCBI Taxonomy" id="649747"/>
    <lineage>
        <taxon>Bacteria</taxon>
        <taxon>Bacillati</taxon>
        <taxon>Bacillota</taxon>
        <taxon>Bacilli</taxon>
        <taxon>Bacillales</taxon>
        <taxon>Paenibacillaceae</taxon>
        <taxon>Aneurinibacillus group</taxon>
        <taxon>Aneurinibacillus</taxon>
    </lineage>
</organism>
<dbReference type="HOGENOM" id="CLU_2766844_0_0_9"/>
<accession>U1WLL5</accession>
<comment type="caution">
    <text evidence="2">The sequence shown here is derived from an EMBL/GenBank/DDBJ whole genome shotgun (WGS) entry which is preliminary data.</text>
</comment>
<keyword evidence="1" id="KW-0472">Membrane</keyword>
<evidence type="ECO:0000313" key="3">
    <source>
        <dbReference type="Proteomes" id="UP000016511"/>
    </source>
</evidence>
<protein>
    <submittedName>
        <fullName evidence="2">Uncharacterized protein</fullName>
    </submittedName>
</protein>
<dbReference type="Proteomes" id="UP000016511">
    <property type="component" value="Unassembled WGS sequence"/>
</dbReference>
<dbReference type="EMBL" id="AWSJ01000149">
    <property type="protein sequence ID" value="ERI09479.1"/>
    <property type="molecule type" value="Genomic_DNA"/>
</dbReference>
<evidence type="ECO:0000313" key="2">
    <source>
        <dbReference type="EMBL" id="ERI09479.1"/>
    </source>
</evidence>
<keyword evidence="1" id="KW-0812">Transmembrane</keyword>
<evidence type="ECO:0000256" key="1">
    <source>
        <dbReference type="SAM" id="Phobius"/>
    </source>
</evidence>
<dbReference type="PATRIC" id="fig|649747.3.peg.2209"/>
<feature type="transmembrane region" description="Helical" evidence="1">
    <location>
        <begin position="20"/>
        <end position="41"/>
    </location>
</feature>
<gene>
    <name evidence="2" type="ORF">HMPREF0083_02434</name>
</gene>
<proteinExistence type="predicted"/>
<dbReference type="AlphaFoldDB" id="U1WLL5"/>
<reference evidence="2 3" key="1">
    <citation type="submission" date="2013-08" db="EMBL/GenBank/DDBJ databases">
        <authorList>
            <person name="Weinstock G."/>
            <person name="Sodergren E."/>
            <person name="Wylie T."/>
            <person name="Fulton L."/>
            <person name="Fulton R."/>
            <person name="Fronick C."/>
            <person name="O'Laughlin M."/>
            <person name="Godfrey J."/>
            <person name="Miner T."/>
            <person name="Herter B."/>
            <person name="Appelbaum E."/>
            <person name="Cordes M."/>
            <person name="Lek S."/>
            <person name="Wollam A."/>
            <person name="Pepin K.H."/>
            <person name="Palsikar V.B."/>
            <person name="Mitreva M."/>
            <person name="Wilson R.K."/>
        </authorList>
    </citation>
    <scope>NUCLEOTIDE SEQUENCE [LARGE SCALE GENOMIC DNA]</scope>
    <source>
        <strain evidence="2 3">ATCC 12856</strain>
    </source>
</reference>
<keyword evidence="1" id="KW-1133">Transmembrane helix</keyword>
<keyword evidence="3" id="KW-1185">Reference proteome</keyword>
<sequence>MYGSIKDEQTKQWQISTEQLFIIICFVLVFLPNKEVSLPLIPGGSSSHYLLTCLLEYAGMFIRITEYVR</sequence>